<evidence type="ECO:0000259" key="5">
    <source>
        <dbReference type="PROSITE" id="PS50984"/>
    </source>
</evidence>
<keyword evidence="3" id="KW-0413">Isomerase</keyword>
<feature type="region of interest" description="Disordered" evidence="4">
    <location>
        <begin position="1"/>
        <end position="24"/>
    </location>
</feature>
<dbReference type="PROSITE" id="PS01268">
    <property type="entry name" value="UPF0024"/>
    <property type="match status" value="1"/>
</dbReference>
<keyword evidence="7" id="KW-1185">Reference proteome</keyword>
<dbReference type="PANTHER" id="PTHR13326:SF21">
    <property type="entry name" value="PSEUDOURIDYLATE SYNTHASE PUS7L"/>
    <property type="match status" value="1"/>
</dbReference>
<dbReference type="AlphaFoldDB" id="F0ZJ83"/>
<dbReference type="InParanoid" id="F0ZJ83"/>
<dbReference type="InterPro" id="IPR020103">
    <property type="entry name" value="PsdUridine_synth_cat_dom_sf"/>
</dbReference>
<name>F0ZJ83_DICPU</name>
<dbReference type="KEGG" id="dpp:DICPUDRAFT_32540"/>
<dbReference type="VEuPathDB" id="AmoebaDB:DICPUDRAFT_32540"/>
<protein>
    <recommendedName>
        <fullName evidence="5">TRUD domain-containing protein</fullName>
    </recommendedName>
</protein>
<feature type="compositionally biased region" description="Basic and acidic residues" evidence="4">
    <location>
        <begin position="600"/>
        <end position="618"/>
    </location>
</feature>
<dbReference type="CDD" id="cd02576">
    <property type="entry name" value="PseudoU_synth_ScPUS7"/>
    <property type="match status" value="1"/>
</dbReference>
<dbReference type="Pfam" id="PF01142">
    <property type="entry name" value="TruD"/>
    <property type="match status" value="1"/>
</dbReference>
<dbReference type="GO" id="GO:0001522">
    <property type="term" value="P:pseudouridine synthesis"/>
    <property type="evidence" value="ECO:0000318"/>
    <property type="project" value="GO_Central"/>
</dbReference>
<dbReference type="FunFam" id="3.30.2350.20:FF:000006">
    <property type="entry name" value="Multisubstrate pseudouridine synthase 7"/>
    <property type="match status" value="1"/>
</dbReference>
<dbReference type="Proteomes" id="UP000001064">
    <property type="component" value="Unassembled WGS sequence"/>
</dbReference>
<accession>F0ZJ83</accession>
<comment type="similarity">
    <text evidence="1">Belongs to the pseudouridine synthase TruD family.</text>
</comment>
<dbReference type="InterPro" id="IPR001656">
    <property type="entry name" value="PsdUridine_synth_TruD"/>
</dbReference>
<proteinExistence type="inferred from homology"/>
<dbReference type="InterPro" id="IPR020119">
    <property type="entry name" value="PsdUridine_synth_TruD_CS"/>
</dbReference>
<sequence>MTSTNTATATATTATTTNTINPNTTILNKSERTEDKLGIKLFLGKTKPWSGLLKQRFSDFIVNEIDEEGVVTHLKDVTFKEEAKKEVTYEFAPEQELEKLVGEAKTKEFVEFFNGPNKSDAKSSFLFEPNDSKEQRTDLHKLIKTRYQLTTETIDGKVKVWPEANTKKKGKFNERSWPEDKSKYIQFVLCKENRDTMDTISMISRMLGTSDKNFSIAGTKDKRGITTQRITVYKVTPDRLANLNQRLSTQRPPIGLGEYKFVNQHIRLGDLMGNRFSVVIREIQDATDQDIIDSVESFKKTGFINYFGLQRFGTGSIPTYEIGIAMIQNNWKKAVDLILDPREGEREEATKARQYYKDTGDAKTTITMLPRGLNAEKKLLIALKGGSTNYQDAFYSIPRTLRMLYTHSYQSLIWNLMASQRIEMFGFDKPIVGDLVIEEAGVDYVTEEDIKNNRYTIHQVVLPLIGSNTQLPKNIIGELYIKEMEKSNINLSQFTTKNRLIDLRGGYRKLIEHASDCTYKIFNYDDFTIPLALSDIDYLNGSAEPVDVPNGKHKALRICFNLQSSTYATMAYREILKTSSDMSSQINMISKNVNSNNKSIIEKKRSLENETEDKKENTQEESNNEQPLKKQNINE</sequence>
<dbReference type="PIRSF" id="PIRSF037016">
    <property type="entry name" value="Pseudouridin_synth_euk_prd"/>
    <property type="match status" value="1"/>
</dbReference>
<dbReference type="FunFam" id="3.30.2350.20:FF:000040">
    <property type="match status" value="1"/>
</dbReference>
<evidence type="ECO:0000256" key="2">
    <source>
        <dbReference type="ARBA" id="ARBA00022694"/>
    </source>
</evidence>
<evidence type="ECO:0000313" key="7">
    <source>
        <dbReference type="Proteomes" id="UP000001064"/>
    </source>
</evidence>
<dbReference type="GeneID" id="10500361"/>
<evidence type="ECO:0000256" key="4">
    <source>
        <dbReference type="SAM" id="MobiDB-lite"/>
    </source>
</evidence>
<dbReference type="GO" id="GO:0005634">
    <property type="term" value="C:nucleus"/>
    <property type="evidence" value="ECO:0000318"/>
    <property type="project" value="GO_Central"/>
</dbReference>
<dbReference type="STRING" id="5786.F0ZJ83"/>
<dbReference type="PANTHER" id="PTHR13326">
    <property type="entry name" value="TRNA PSEUDOURIDINE SYNTHASE D"/>
    <property type="match status" value="1"/>
</dbReference>
<dbReference type="OrthoDB" id="447290at2759"/>
<keyword evidence="2" id="KW-0819">tRNA processing</keyword>
<dbReference type="Gene3D" id="3.30.2350.20">
    <property type="entry name" value="TruD, catalytic domain"/>
    <property type="match status" value="2"/>
</dbReference>
<dbReference type="EMBL" id="GL871041">
    <property type="protein sequence ID" value="EGC35975.1"/>
    <property type="molecule type" value="Genomic_DNA"/>
</dbReference>
<dbReference type="RefSeq" id="XP_003287476.1">
    <property type="nucleotide sequence ID" value="XM_003287428.1"/>
</dbReference>
<dbReference type="SUPFAM" id="SSF55120">
    <property type="entry name" value="Pseudouridine synthase"/>
    <property type="match status" value="1"/>
</dbReference>
<feature type="compositionally biased region" description="Polar residues" evidence="4">
    <location>
        <begin position="620"/>
        <end position="635"/>
    </location>
</feature>
<dbReference type="GO" id="GO:0009982">
    <property type="term" value="F:pseudouridine synthase activity"/>
    <property type="evidence" value="ECO:0000318"/>
    <property type="project" value="GO_Central"/>
</dbReference>
<dbReference type="GO" id="GO:0003723">
    <property type="term" value="F:RNA binding"/>
    <property type="evidence" value="ECO:0007669"/>
    <property type="project" value="InterPro"/>
</dbReference>
<organism evidence="6 7">
    <name type="scientific">Dictyostelium purpureum</name>
    <name type="common">Slime mold</name>
    <dbReference type="NCBI Taxonomy" id="5786"/>
    <lineage>
        <taxon>Eukaryota</taxon>
        <taxon>Amoebozoa</taxon>
        <taxon>Evosea</taxon>
        <taxon>Eumycetozoa</taxon>
        <taxon>Dictyostelia</taxon>
        <taxon>Dictyosteliales</taxon>
        <taxon>Dictyosteliaceae</taxon>
        <taxon>Dictyostelium</taxon>
    </lineage>
</organism>
<dbReference type="InterPro" id="IPR011760">
    <property type="entry name" value="PsdUridine_synth_TruD_insert"/>
</dbReference>
<feature type="domain" description="TRUD" evidence="5">
    <location>
        <begin position="302"/>
        <end position="513"/>
    </location>
</feature>
<evidence type="ECO:0000256" key="1">
    <source>
        <dbReference type="ARBA" id="ARBA00007953"/>
    </source>
</evidence>
<reference evidence="7" key="1">
    <citation type="journal article" date="2011" name="Genome Biol.">
        <title>Comparative genomics of the social amoebae Dictyostelium discoideum and Dictyostelium purpureum.</title>
        <authorList>
            <consortium name="US DOE Joint Genome Institute (JGI-PGF)"/>
            <person name="Sucgang R."/>
            <person name="Kuo A."/>
            <person name="Tian X."/>
            <person name="Salerno W."/>
            <person name="Parikh A."/>
            <person name="Feasley C.L."/>
            <person name="Dalin E."/>
            <person name="Tu H."/>
            <person name="Huang E."/>
            <person name="Barry K."/>
            <person name="Lindquist E."/>
            <person name="Shapiro H."/>
            <person name="Bruce D."/>
            <person name="Schmutz J."/>
            <person name="Salamov A."/>
            <person name="Fey P."/>
            <person name="Gaudet P."/>
            <person name="Anjard C."/>
            <person name="Babu M.M."/>
            <person name="Basu S."/>
            <person name="Bushmanova Y."/>
            <person name="van der Wel H."/>
            <person name="Katoh-Kurasawa M."/>
            <person name="Dinh C."/>
            <person name="Coutinho P.M."/>
            <person name="Saito T."/>
            <person name="Elias M."/>
            <person name="Schaap P."/>
            <person name="Kay R.R."/>
            <person name="Henrissat B."/>
            <person name="Eichinger L."/>
            <person name="Rivero F."/>
            <person name="Putnam N.H."/>
            <person name="West C.M."/>
            <person name="Loomis W.F."/>
            <person name="Chisholm R.L."/>
            <person name="Shaulsky G."/>
            <person name="Strassmann J.E."/>
            <person name="Queller D.C."/>
            <person name="Kuspa A."/>
            <person name="Grigoriev I.V."/>
        </authorList>
    </citation>
    <scope>NUCLEOTIDE SEQUENCE [LARGE SCALE GENOMIC DNA]</scope>
    <source>
        <strain evidence="7">QSDP1</strain>
    </source>
</reference>
<dbReference type="OMA" id="WINYFGH"/>
<dbReference type="PROSITE" id="PS50984">
    <property type="entry name" value="TRUD"/>
    <property type="match status" value="1"/>
</dbReference>
<feature type="region of interest" description="Disordered" evidence="4">
    <location>
        <begin position="597"/>
        <end position="635"/>
    </location>
</feature>
<dbReference type="NCBIfam" id="TIGR00094">
    <property type="entry name" value="tRNA_TruD_broad"/>
    <property type="match status" value="1"/>
</dbReference>
<evidence type="ECO:0000256" key="3">
    <source>
        <dbReference type="ARBA" id="ARBA00023235"/>
    </source>
</evidence>
<dbReference type="InterPro" id="IPR042214">
    <property type="entry name" value="TruD_catalytic"/>
</dbReference>
<dbReference type="eggNOG" id="KOG2339">
    <property type="taxonomic scope" value="Eukaryota"/>
</dbReference>
<evidence type="ECO:0000313" key="6">
    <source>
        <dbReference type="EMBL" id="EGC35975.1"/>
    </source>
</evidence>
<dbReference type="GO" id="GO:0008033">
    <property type="term" value="P:tRNA processing"/>
    <property type="evidence" value="ECO:0007669"/>
    <property type="project" value="UniProtKB-KW"/>
</dbReference>
<dbReference type="FunCoup" id="F0ZJ83">
    <property type="interactions" value="929"/>
</dbReference>
<gene>
    <name evidence="6" type="ORF">DICPUDRAFT_32540</name>
</gene>